<dbReference type="Pfam" id="PF13302">
    <property type="entry name" value="Acetyltransf_3"/>
    <property type="match status" value="1"/>
</dbReference>
<reference evidence="2 3" key="1">
    <citation type="journal article" date="2016" name="Mol. Biol. Evol.">
        <title>Comparative Genomics of Early-Diverging Mushroom-Forming Fungi Provides Insights into the Origins of Lignocellulose Decay Capabilities.</title>
        <authorList>
            <person name="Nagy L.G."/>
            <person name="Riley R."/>
            <person name="Tritt A."/>
            <person name="Adam C."/>
            <person name="Daum C."/>
            <person name="Floudas D."/>
            <person name="Sun H."/>
            <person name="Yadav J.S."/>
            <person name="Pangilinan J."/>
            <person name="Larsson K.H."/>
            <person name="Matsuura K."/>
            <person name="Barry K."/>
            <person name="Labutti K."/>
            <person name="Kuo R."/>
            <person name="Ohm R.A."/>
            <person name="Bhattacharya S.S."/>
            <person name="Shirouzu T."/>
            <person name="Yoshinaga Y."/>
            <person name="Martin F.M."/>
            <person name="Grigoriev I.V."/>
            <person name="Hibbett D.S."/>
        </authorList>
    </citation>
    <scope>NUCLEOTIDE SEQUENCE [LARGE SCALE GENOMIC DNA]</scope>
    <source>
        <strain evidence="2 3">TUFC12733</strain>
    </source>
</reference>
<dbReference type="InterPro" id="IPR016181">
    <property type="entry name" value="Acyl_CoA_acyltransferase"/>
</dbReference>
<evidence type="ECO:0000313" key="3">
    <source>
        <dbReference type="Proteomes" id="UP000076738"/>
    </source>
</evidence>
<name>A0A167KH25_CALVF</name>
<dbReference type="GO" id="GO:0016747">
    <property type="term" value="F:acyltransferase activity, transferring groups other than amino-acyl groups"/>
    <property type="evidence" value="ECO:0007669"/>
    <property type="project" value="InterPro"/>
</dbReference>
<accession>A0A167KH25</accession>
<sequence length="223" mass="26022">MIPFATTQRLILRAWRDSDKDSIFTALNDPRVAHGISGELVPQSDTGWERLKIDLDKTFMVLVIEIKKEYLYMRGHDPNEIEDELEPEVERREKRKFVGMVTLDQTQAKNRNTELGIFLAFAWWSKGLGTEVLQWLLKYNFETLGMHRMTLHAYGDNMNAIELYKHLGYVEEGRMREAVTHEGAWIDVVIMSMLDREWQAAKTRPIDLSKFEDVVVSTIFRLG</sequence>
<proteinExistence type="predicted"/>
<dbReference type="Gene3D" id="3.40.630.30">
    <property type="match status" value="1"/>
</dbReference>
<feature type="domain" description="N-acetyltransferase" evidence="1">
    <location>
        <begin position="51"/>
        <end position="196"/>
    </location>
</feature>
<evidence type="ECO:0000259" key="1">
    <source>
        <dbReference type="PROSITE" id="PS51186"/>
    </source>
</evidence>
<protein>
    <submittedName>
        <fullName evidence="2">Acyl-CoA N-acyltransferase</fullName>
    </submittedName>
</protein>
<dbReference type="Proteomes" id="UP000076738">
    <property type="component" value="Unassembled WGS sequence"/>
</dbReference>
<dbReference type="AlphaFoldDB" id="A0A167KH25"/>
<keyword evidence="2" id="KW-0808">Transferase</keyword>
<dbReference type="OrthoDB" id="630895at2759"/>
<dbReference type="PANTHER" id="PTHR43415:SF3">
    <property type="entry name" value="GNAT-FAMILY ACETYLTRANSFERASE"/>
    <property type="match status" value="1"/>
</dbReference>
<dbReference type="SUPFAM" id="SSF55729">
    <property type="entry name" value="Acyl-CoA N-acyltransferases (Nat)"/>
    <property type="match status" value="1"/>
</dbReference>
<dbReference type="EMBL" id="KV417293">
    <property type="protein sequence ID" value="KZO94643.1"/>
    <property type="molecule type" value="Genomic_DNA"/>
</dbReference>
<organism evidence="2 3">
    <name type="scientific">Calocera viscosa (strain TUFC12733)</name>
    <dbReference type="NCBI Taxonomy" id="1330018"/>
    <lineage>
        <taxon>Eukaryota</taxon>
        <taxon>Fungi</taxon>
        <taxon>Dikarya</taxon>
        <taxon>Basidiomycota</taxon>
        <taxon>Agaricomycotina</taxon>
        <taxon>Dacrymycetes</taxon>
        <taxon>Dacrymycetales</taxon>
        <taxon>Dacrymycetaceae</taxon>
        <taxon>Calocera</taxon>
    </lineage>
</organism>
<gene>
    <name evidence="2" type="ORF">CALVIDRAFT_538762</name>
</gene>
<keyword evidence="3" id="KW-1185">Reference proteome</keyword>
<dbReference type="PANTHER" id="PTHR43415">
    <property type="entry name" value="SPERMIDINE N(1)-ACETYLTRANSFERASE"/>
    <property type="match status" value="1"/>
</dbReference>
<dbReference type="InterPro" id="IPR000182">
    <property type="entry name" value="GNAT_dom"/>
</dbReference>
<dbReference type="PROSITE" id="PS51186">
    <property type="entry name" value="GNAT"/>
    <property type="match status" value="1"/>
</dbReference>
<keyword evidence="2" id="KW-0012">Acyltransferase</keyword>
<evidence type="ECO:0000313" key="2">
    <source>
        <dbReference type="EMBL" id="KZO94643.1"/>
    </source>
</evidence>